<accession>A0ABT6Q5N7</accession>
<reference evidence="1" key="1">
    <citation type="submission" date="2023-05" db="EMBL/GenBank/DDBJ databases">
        <title>Whole genome sequence of Commensalibacter sp.</title>
        <authorList>
            <person name="Charoenyingcharoen P."/>
            <person name="Yukphan P."/>
        </authorList>
    </citation>
    <scope>NUCLEOTIDE SEQUENCE</scope>
    <source>
        <strain evidence="1">TBRC 10068</strain>
    </source>
</reference>
<evidence type="ECO:0000313" key="2">
    <source>
        <dbReference type="Proteomes" id="UP001431775"/>
    </source>
</evidence>
<dbReference type="RefSeq" id="WP_281461879.1">
    <property type="nucleotide sequence ID" value="NZ_JASBAN010000001.1"/>
</dbReference>
<keyword evidence="2" id="KW-1185">Reference proteome</keyword>
<dbReference type="EMBL" id="JASBAN010000001">
    <property type="protein sequence ID" value="MDI2112213.1"/>
    <property type="molecule type" value="Genomic_DNA"/>
</dbReference>
<proteinExistence type="predicted"/>
<name>A0ABT6Q5N7_9PROT</name>
<protein>
    <submittedName>
        <fullName evidence="1">Uncharacterized protein</fullName>
    </submittedName>
</protein>
<evidence type="ECO:0000313" key="1">
    <source>
        <dbReference type="EMBL" id="MDI2112213.1"/>
    </source>
</evidence>
<organism evidence="1 2">
    <name type="scientific">Commensalibacter nepenthis</name>
    <dbReference type="NCBI Taxonomy" id="3043872"/>
    <lineage>
        <taxon>Bacteria</taxon>
        <taxon>Pseudomonadati</taxon>
        <taxon>Pseudomonadota</taxon>
        <taxon>Alphaproteobacteria</taxon>
        <taxon>Acetobacterales</taxon>
        <taxon>Acetobacteraceae</taxon>
    </lineage>
</organism>
<sequence>MKIMDEEGFISNVFGIYLSENNTLFWELSRGYRGLTAIDPKKDKVGIIDYNINFRAVYHRADIHGIFHWALIEENLLYDIIESEPGAFDRFLEIVKSEGLIDPELDEKIYNEYFPLY</sequence>
<dbReference type="Proteomes" id="UP001431775">
    <property type="component" value="Unassembled WGS sequence"/>
</dbReference>
<gene>
    <name evidence="1" type="ORF">QJV33_02740</name>
</gene>
<comment type="caution">
    <text evidence="1">The sequence shown here is derived from an EMBL/GenBank/DDBJ whole genome shotgun (WGS) entry which is preliminary data.</text>
</comment>